<dbReference type="GO" id="GO:0016020">
    <property type="term" value="C:membrane"/>
    <property type="evidence" value="ECO:0007669"/>
    <property type="project" value="UniProtKB-SubCell"/>
</dbReference>
<dbReference type="NCBIfam" id="TIGR03025">
    <property type="entry name" value="EPS_sugtrans"/>
    <property type="match status" value="1"/>
</dbReference>
<dbReference type="GO" id="GO:0047360">
    <property type="term" value="F:undecaprenyl-phosphate galactose phosphotransferase activity"/>
    <property type="evidence" value="ECO:0007669"/>
    <property type="project" value="UniProtKB-EC"/>
</dbReference>
<dbReference type="PANTHER" id="PTHR30576">
    <property type="entry name" value="COLANIC BIOSYNTHESIS UDP-GLUCOSE LIPID CARRIER TRANSFERASE"/>
    <property type="match status" value="1"/>
</dbReference>
<feature type="transmembrane region" description="Helical" evidence="6">
    <location>
        <begin position="137"/>
        <end position="155"/>
    </location>
</feature>
<dbReference type="AlphaFoldDB" id="A0A3B1CWH5"/>
<dbReference type="SUPFAM" id="SSF51735">
    <property type="entry name" value="NAD(P)-binding Rossmann-fold domains"/>
    <property type="match status" value="1"/>
</dbReference>
<dbReference type="NCBIfam" id="TIGR03023">
    <property type="entry name" value="WcaJ_sugtrans"/>
    <property type="match status" value="1"/>
</dbReference>
<dbReference type="Gene3D" id="3.40.50.720">
    <property type="entry name" value="NAD(P)-binding Rossmann-like Domain"/>
    <property type="match status" value="1"/>
</dbReference>
<feature type="transmembrane region" description="Helical" evidence="6">
    <location>
        <begin position="44"/>
        <end position="69"/>
    </location>
</feature>
<dbReference type="EMBL" id="UOGG01000133">
    <property type="protein sequence ID" value="VAX30891.1"/>
    <property type="molecule type" value="Genomic_DNA"/>
</dbReference>
<evidence type="ECO:0000256" key="6">
    <source>
        <dbReference type="SAM" id="Phobius"/>
    </source>
</evidence>
<sequence>MSVESVSEKRDRVLGKTTVSLKRKPETRIPSAPRNKSYSLNRAAGLMALSDIIVLLSTGITICWSHLGWASAGNWFYAFAILAPSVTVVLAFYQADLYDVGAVCKPLGQVPKLMGILVITLLSYLALAFALKISNQFSRVWFFSWFVSSAFLIILERELLRSLFGRWGQTGKLSRKIVVFGSGEQAERCIEKLMRSKEPWLSIIGIFDDRKKRSGPSVLGFPVLGTLNDLLSYVRKNHVDDIVVALPWSAEHRISEISRKLSEVPVHIRLGFDLAGFQSLHSSYSFIGGVPMLHLVNKPLDGWKYAVKELEDKIVSLFLLVLFSPLLLLIAVAVKLESKGPVMFRQSRKGFNGKQFSVFKFRTMVHDRPIDIGSAQATSNDPRVTTVGKFLRRSSLDELPQFFNVLSGSMSLVGPRPHPLALDDEFCDVIGGYFARHRVKPGITGWAQVNGFRGETDTQDKMQARVEHDMHYIEHWSLLLDFKILLMTAFVAANQKNAY</sequence>
<evidence type="ECO:0000256" key="1">
    <source>
        <dbReference type="ARBA" id="ARBA00004141"/>
    </source>
</evidence>
<feature type="transmembrane region" description="Helical" evidence="6">
    <location>
        <begin position="75"/>
        <end position="93"/>
    </location>
</feature>
<feature type="transmembrane region" description="Helical" evidence="6">
    <location>
        <begin position="314"/>
        <end position="334"/>
    </location>
</feature>
<feature type="transmembrane region" description="Helical" evidence="6">
    <location>
        <begin position="113"/>
        <end position="131"/>
    </location>
</feature>
<keyword evidence="4 6" id="KW-1133">Transmembrane helix</keyword>
<evidence type="ECO:0000256" key="5">
    <source>
        <dbReference type="ARBA" id="ARBA00023136"/>
    </source>
</evidence>
<keyword evidence="2 8" id="KW-0808">Transferase</keyword>
<dbReference type="InterPro" id="IPR003362">
    <property type="entry name" value="Bact_transf"/>
</dbReference>
<feature type="domain" description="Bacterial sugar transferase" evidence="7">
    <location>
        <begin position="308"/>
        <end position="491"/>
    </location>
</feature>
<name>A0A3B1CWH5_9ZZZZ</name>
<comment type="subcellular location">
    <subcellularLocation>
        <location evidence="1">Membrane</location>
        <topology evidence="1">Multi-pass membrane protein</topology>
    </subcellularLocation>
</comment>
<evidence type="ECO:0000259" key="7">
    <source>
        <dbReference type="Pfam" id="PF02397"/>
    </source>
</evidence>
<dbReference type="Pfam" id="PF13727">
    <property type="entry name" value="CoA_binding_3"/>
    <property type="match status" value="1"/>
</dbReference>
<reference evidence="8" key="1">
    <citation type="submission" date="2018-06" db="EMBL/GenBank/DDBJ databases">
        <authorList>
            <person name="Zhirakovskaya E."/>
        </authorList>
    </citation>
    <scope>NUCLEOTIDE SEQUENCE</scope>
</reference>
<evidence type="ECO:0000256" key="4">
    <source>
        <dbReference type="ARBA" id="ARBA00022989"/>
    </source>
</evidence>
<keyword evidence="3 6" id="KW-0812">Transmembrane</keyword>
<dbReference type="EC" id="2.7.8.6" evidence="8"/>
<dbReference type="InterPro" id="IPR017475">
    <property type="entry name" value="EPS_sugar_tfrase"/>
</dbReference>
<protein>
    <submittedName>
        <fullName evidence="8">Undecaprenyl-phosphate galactosephosphotransferase</fullName>
        <ecNumber evidence="8">2.7.8.6</ecNumber>
    </submittedName>
</protein>
<dbReference type="Pfam" id="PF02397">
    <property type="entry name" value="Bac_transf"/>
    <property type="match status" value="1"/>
</dbReference>
<evidence type="ECO:0000313" key="8">
    <source>
        <dbReference type="EMBL" id="VAX30891.1"/>
    </source>
</evidence>
<organism evidence="8">
    <name type="scientific">hydrothermal vent metagenome</name>
    <dbReference type="NCBI Taxonomy" id="652676"/>
    <lineage>
        <taxon>unclassified sequences</taxon>
        <taxon>metagenomes</taxon>
        <taxon>ecological metagenomes</taxon>
    </lineage>
</organism>
<evidence type="ECO:0000256" key="3">
    <source>
        <dbReference type="ARBA" id="ARBA00022692"/>
    </source>
</evidence>
<evidence type="ECO:0000256" key="2">
    <source>
        <dbReference type="ARBA" id="ARBA00022679"/>
    </source>
</evidence>
<accession>A0A3B1CWH5</accession>
<dbReference type="InterPro" id="IPR036291">
    <property type="entry name" value="NAD(P)-bd_dom_sf"/>
</dbReference>
<gene>
    <name evidence="8" type="ORF">MNBD_NITROSPINAE05-1050</name>
</gene>
<proteinExistence type="predicted"/>
<keyword evidence="5 6" id="KW-0472">Membrane</keyword>
<dbReference type="InterPro" id="IPR017473">
    <property type="entry name" value="Undecaprenyl-P_gluc_Ptfrase"/>
</dbReference>
<dbReference type="PANTHER" id="PTHR30576:SF0">
    <property type="entry name" value="UNDECAPRENYL-PHOSPHATE N-ACETYLGALACTOSAMINYL 1-PHOSPHATE TRANSFERASE-RELATED"/>
    <property type="match status" value="1"/>
</dbReference>